<keyword evidence="3" id="KW-1185">Reference proteome</keyword>
<evidence type="ECO:0000256" key="1">
    <source>
        <dbReference type="SAM" id="SignalP"/>
    </source>
</evidence>
<dbReference type="Proteomes" id="UP000321832">
    <property type="component" value="Unassembled WGS sequence"/>
</dbReference>
<dbReference type="AlphaFoldDB" id="A0A5C6TXJ3"/>
<evidence type="ECO:0000313" key="2">
    <source>
        <dbReference type="EMBL" id="TXC65224.1"/>
    </source>
</evidence>
<evidence type="ECO:0000313" key="3">
    <source>
        <dbReference type="Proteomes" id="UP000321832"/>
    </source>
</evidence>
<gene>
    <name evidence="2" type="ORF">FSC37_01005</name>
</gene>
<sequence length="106" mass="11404">MSTHFLRTTGLLASVLLASSAHSALAAASAEQVVGGIEAVLFVCTPLDAKSVKPGQELLQRAVEQRKLDLAAIRKTEAYRVAYNAEANRLLALPQRERVTACQTAW</sequence>
<feature type="signal peptide" evidence="1">
    <location>
        <begin position="1"/>
        <end position="26"/>
    </location>
</feature>
<accession>A0A5C6TXJ3</accession>
<feature type="chain" id="PRO_5022977075" evidence="1">
    <location>
        <begin position="27"/>
        <end position="106"/>
    </location>
</feature>
<dbReference type="EMBL" id="VOPW01000001">
    <property type="protein sequence ID" value="TXC65224.1"/>
    <property type="molecule type" value="Genomic_DNA"/>
</dbReference>
<proteinExistence type="predicted"/>
<keyword evidence="1" id="KW-0732">Signal</keyword>
<reference evidence="2 3" key="1">
    <citation type="submission" date="2019-08" db="EMBL/GenBank/DDBJ databases">
        <authorList>
            <person name="Khan S.A."/>
            <person name="Jeon C.O."/>
            <person name="Jeong S.E."/>
        </authorList>
    </citation>
    <scope>NUCLEOTIDE SEQUENCE [LARGE SCALE GENOMIC DNA]</scope>
    <source>
        <strain evidence="3">IMCC1728</strain>
    </source>
</reference>
<organism evidence="2 3">
    <name type="scientific">Piscinibacter aquaticus</name>
    <dbReference type="NCBI Taxonomy" id="392597"/>
    <lineage>
        <taxon>Bacteria</taxon>
        <taxon>Pseudomonadati</taxon>
        <taxon>Pseudomonadota</taxon>
        <taxon>Betaproteobacteria</taxon>
        <taxon>Burkholderiales</taxon>
        <taxon>Sphaerotilaceae</taxon>
        <taxon>Piscinibacter</taxon>
    </lineage>
</organism>
<name>A0A5C6TXJ3_9BURK</name>
<comment type="caution">
    <text evidence="2">The sequence shown here is derived from an EMBL/GenBank/DDBJ whole genome shotgun (WGS) entry which is preliminary data.</text>
</comment>
<protein>
    <submittedName>
        <fullName evidence="2">Uncharacterized protein</fullName>
    </submittedName>
</protein>